<dbReference type="KEGG" id="aph:APH_0689"/>
<dbReference type="AlphaFoldDB" id="Q2GK30"/>
<evidence type="ECO:0000313" key="2">
    <source>
        <dbReference type="Proteomes" id="UP000001943"/>
    </source>
</evidence>
<keyword evidence="2" id="KW-1185">Reference proteome</keyword>
<dbReference type="HOGENOM" id="CLU_3387743_0_0_5"/>
<dbReference type="Proteomes" id="UP000001943">
    <property type="component" value="Chromosome"/>
</dbReference>
<reference evidence="1 2" key="1">
    <citation type="journal article" date="2006" name="PLoS Genet.">
        <title>Comparative genomics of emerging human ehrlichiosis agents.</title>
        <authorList>
            <person name="Dunning Hotopp J.C."/>
            <person name="Lin M."/>
            <person name="Madupu R."/>
            <person name="Crabtree J."/>
            <person name="Angiuoli S.V."/>
            <person name="Eisen J.A."/>
            <person name="Seshadri R."/>
            <person name="Ren Q."/>
            <person name="Wu M."/>
            <person name="Utterback T.R."/>
            <person name="Smith S."/>
            <person name="Lewis M."/>
            <person name="Khouri H."/>
            <person name="Zhang C."/>
            <person name="Niu H."/>
            <person name="Lin Q."/>
            <person name="Ohashi N."/>
            <person name="Zhi N."/>
            <person name="Nelson W."/>
            <person name="Brinkac L.M."/>
            <person name="Dodson R.J."/>
            <person name="Rosovitz M.J."/>
            <person name="Sundaram J."/>
            <person name="Daugherty S.C."/>
            <person name="Davidsen T."/>
            <person name="Durkin A.S."/>
            <person name="Gwinn M."/>
            <person name="Haft D.H."/>
            <person name="Selengut J.D."/>
            <person name="Sullivan S.A."/>
            <person name="Zafar N."/>
            <person name="Zhou L."/>
            <person name="Benahmed F."/>
            <person name="Forberger H."/>
            <person name="Halpin R."/>
            <person name="Mulligan S."/>
            <person name="Robinson J."/>
            <person name="White O."/>
            <person name="Rikihisa Y."/>
            <person name="Tettelin H."/>
        </authorList>
    </citation>
    <scope>NUCLEOTIDE SEQUENCE [LARGE SCALE GENOMIC DNA]</scope>
    <source>
        <strain evidence="1 2">HZ</strain>
    </source>
</reference>
<accession>Q2GK30</accession>
<sequence>MGKLDLVLDAPGVGFEKCSNAIYLLLCSGFIV</sequence>
<evidence type="ECO:0000313" key="1">
    <source>
        <dbReference type="EMBL" id="ABD44060.1"/>
    </source>
</evidence>
<dbReference type="EnsemblBacteria" id="ABD44060">
    <property type="protein sequence ID" value="ABD44060"/>
    <property type="gene ID" value="APH_0689"/>
</dbReference>
<protein>
    <submittedName>
        <fullName evidence="1">Uncharacterized protein</fullName>
    </submittedName>
</protein>
<name>Q2GK30_ANAPZ</name>
<organism evidence="1 2">
    <name type="scientific">Anaplasma phagocytophilum (strain HZ)</name>
    <dbReference type="NCBI Taxonomy" id="212042"/>
    <lineage>
        <taxon>Bacteria</taxon>
        <taxon>Pseudomonadati</taxon>
        <taxon>Pseudomonadota</taxon>
        <taxon>Alphaproteobacteria</taxon>
        <taxon>Rickettsiales</taxon>
        <taxon>Anaplasmataceae</taxon>
        <taxon>Anaplasma</taxon>
        <taxon>phagocytophilum group</taxon>
    </lineage>
</organism>
<dbReference type="EMBL" id="CP000235">
    <property type="protein sequence ID" value="ABD44060.1"/>
    <property type="molecule type" value="Genomic_DNA"/>
</dbReference>
<proteinExistence type="predicted"/>
<gene>
    <name evidence="1" type="ordered locus">APH_0689</name>
</gene>
<dbReference type="PaxDb" id="212042-APH_0689"/>